<dbReference type="NCBIfam" id="TIGR00912">
    <property type="entry name" value="2A0309"/>
    <property type="match status" value="1"/>
</dbReference>
<feature type="transmembrane region" description="Helical" evidence="8">
    <location>
        <begin position="294"/>
        <end position="318"/>
    </location>
</feature>
<dbReference type="Pfam" id="PF03845">
    <property type="entry name" value="Spore_permease"/>
    <property type="match status" value="1"/>
</dbReference>
<dbReference type="InterPro" id="IPR004761">
    <property type="entry name" value="Spore_GerAB"/>
</dbReference>
<dbReference type="Gene3D" id="1.20.1740.10">
    <property type="entry name" value="Amino acid/polyamine transporter I"/>
    <property type="match status" value="1"/>
</dbReference>
<feature type="transmembrane region" description="Helical" evidence="8">
    <location>
        <begin position="12"/>
        <end position="35"/>
    </location>
</feature>
<reference evidence="9 10" key="1">
    <citation type="submission" date="2022-02" db="EMBL/GenBank/DDBJ databases">
        <title>Paenibacillus sp. MBLB1776 Whole Genome Shotgun Sequencing.</title>
        <authorList>
            <person name="Hwang C.Y."/>
            <person name="Cho E.-S."/>
            <person name="Seo M.-J."/>
        </authorList>
    </citation>
    <scope>NUCLEOTIDE SEQUENCE [LARGE SCALE GENOMIC DNA]</scope>
    <source>
        <strain evidence="9 10">MBLB1776</strain>
    </source>
</reference>
<evidence type="ECO:0000256" key="7">
    <source>
        <dbReference type="ARBA" id="ARBA00023136"/>
    </source>
</evidence>
<evidence type="ECO:0000256" key="8">
    <source>
        <dbReference type="SAM" id="Phobius"/>
    </source>
</evidence>
<keyword evidence="4" id="KW-0309">Germination</keyword>
<dbReference type="GO" id="GO:0009847">
    <property type="term" value="P:spore germination"/>
    <property type="evidence" value="ECO:0007669"/>
    <property type="project" value="InterPro"/>
</dbReference>
<dbReference type="GO" id="GO:0016020">
    <property type="term" value="C:membrane"/>
    <property type="evidence" value="ECO:0007669"/>
    <property type="project" value="UniProtKB-SubCell"/>
</dbReference>
<feature type="transmembrane region" description="Helical" evidence="8">
    <location>
        <begin position="145"/>
        <end position="163"/>
    </location>
</feature>
<sequence>MKADGQISTRQLFILTVVFVIGTSILVAPSVLISVAREDAWIAAMLGGAVGTGTTLLYGWVGIRMRGSTLMEFTGRLLGRWTAKVLAVLIFGYVYFTCALILQNTADFVTGEILPDTPDWAVEVIFLAVVVMAVWMGLQPLARTAEIFFPWILLLILIIYVLLLPDVNLQKIRPILGEGILPVAKVSALLWAFPFLQLFLFLLIFHHVGNPEKGKKAMLAGSAVGSVVLVILMFLSIAVMGSPLMELRLYPTFTLARKINIGNFLTRIEVVLAGAWFLSSFLKLSITYYTGIKVLTALFNLANGRWLIAPLAALMMYLAHVTNPNILFSLKVYSQFLLYPSILLGFVYPLLLLVLSFFHGKQGRGKGGRKRAEET</sequence>
<organism evidence="9 10">
    <name type="scientific">Paenibacillus aurantius</name>
    <dbReference type="NCBI Taxonomy" id="2918900"/>
    <lineage>
        <taxon>Bacteria</taxon>
        <taxon>Bacillati</taxon>
        <taxon>Bacillota</taxon>
        <taxon>Bacilli</taxon>
        <taxon>Bacillales</taxon>
        <taxon>Paenibacillaceae</taxon>
        <taxon>Paenibacillus</taxon>
    </lineage>
</organism>
<accession>A0AA96LAV4</accession>
<evidence type="ECO:0000256" key="2">
    <source>
        <dbReference type="ARBA" id="ARBA00007998"/>
    </source>
</evidence>
<feature type="transmembrane region" description="Helical" evidence="8">
    <location>
        <begin position="122"/>
        <end position="138"/>
    </location>
</feature>
<keyword evidence="10" id="KW-1185">Reference proteome</keyword>
<protein>
    <submittedName>
        <fullName evidence="9">Endospore germination permease</fullName>
    </submittedName>
</protein>
<keyword evidence="5 8" id="KW-0812">Transmembrane</keyword>
<feature type="transmembrane region" description="Helical" evidence="8">
    <location>
        <begin position="81"/>
        <end position="102"/>
    </location>
</feature>
<dbReference type="PANTHER" id="PTHR34975">
    <property type="entry name" value="SPORE GERMINATION PROTEIN A2"/>
    <property type="match status" value="1"/>
</dbReference>
<evidence type="ECO:0000256" key="6">
    <source>
        <dbReference type="ARBA" id="ARBA00022989"/>
    </source>
</evidence>
<name>A0AA96LAV4_9BACL</name>
<evidence type="ECO:0000256" key="4">
    <source>
        <dbReference type="ARBA" id="ARBA00022544"/>
    </source>
</evidence>
<feature type="transmembrane region" description="Helical" evidence="8">
    <location>
        <begin position="217"/>
        <end position="241"/>
    </location>
</feature>
<evidence type="ECO:0000256" key="1">
    <source>
        <dbReference type="ARBA" id="ARBA00004141"/>
    </source>
</evidence>
<feature type="transmembrane region" description="Helical" evidence="8">
    <location>
        <begin position="41"/>
        <end position="61"/>
    </location>
</feature>
<comment type="subcellular location">
    <subcellularLocation>
        <location evidence="1">Membrane</location>
        <topology evidence="1">Multi-pass membrane protein</topology>
    </subcellularLocation>
</comment>
<evidence type="ECO:0000313" key="9">
    <source>
        <dbReference type="EMBL" id="WNQ10404.1"/>
    </source>
</evidence>
<gene>
    <name evidence="9" type="ORF">MJA45_22700</name>
</gene>
<dbReference type="RefSeq" id="WP_315604178.1">
    <property type="nucleotide sequence ID" value="NZ_CP130318.1"/>
</dbReference>
<evidence type="ECO:0000256" key="3">
    <source>
        <dbReference type="ARBA" id="ARBA00022448"/>
    </source>
</evidence>
<dbReference type="KEGG" id="paun:MJA45_22700"/>
<dbReference type="AlphaFoldDB" id="A0AA96LAV4"/>
<evidence type="ECO:0000256" key="5">
    <source>
        <dbReference type="ARBA" id="ARBA00022692"/>
    </source>
</evidence>
<evidence type="ECO:0000313" key="10">
    <source>
        <dbReference type="Proteomes" id="UP001305702"/>
    </source>
</evidence>
<keyword evidence="3" id="KW-0813">Transport</keyword>
<dbReference type="Proteomes" id="UP001305702">
    <property type="component" value="Chromosome"/>
</dbReference>
<feature type="transmembrane region" description="Helical" evidence="8">
    <location>
        <begin position="338"/>
        <end position="360"/>
    </location>
</feature>
<feature type="transmembrane region" description="Helical" evidence="8">
    <location>
        <begin position="183"/>
        <end position="205"/>
    </location>
</feature>
<dbReference type="PANTHER" id="PTHR34975:SF2">
    <property type="entry name" value="SPORE GERMINATION PROTEIN A2"/>
    <property type="match status" value="1"/>
</dbReference>
<proteinExistence type="inferred from homology"/>
<comment type="similarity">
    <text evidence="2">Belongs to the amino acid-polyamine-organocation (APC) superfamily. Spore germination protein (SGP) (TC 2.A.3.9) family.</text>
</comment>
<dbReference type="EMBL" id="CP130318">
    <property type="protein sequence ID" value="WNQ10404.1"/>
    <property type="molecule type" value="Genomic_DNA"/>
</dbReference>
<keyword evidence="6 8" id="KW-1133">Transmembrane helix</keyword>
<keyword evidence="7 8" id="KW-0472">Membrane</keyword>
<feature type="transmembrane region" description="Helical" evidence="8">
    <location>
        <begin position="261"/>
        <end position="282"/>
    </location>
</feature>